<dbReference type="EMBL" id="FOIB01000013">
    <property type="protein sequence ID" value="SEU38731.1"/>
    <property type="molecule type" value="Genomic_DNA"/>
</dbReference>
<reference evidence="1 2" key="1">
    <citation type="submission" date="2016-10" db="EMBL/GenBank/DDBJ databases">
        <authorList>
            <person name="Varghese N."/>
            <person name="Submissions S."/>
        </authorList>
    </citation>
    <scope>NUCLEOTIDE SEQUENCE [LARGE SCALE GENOMIC DNA]</scope>
    <source>
        <strain evidence="1 2">DSM 16525</strain>
    </source>
</reference>
<proteinExistence type="predicted"/>
<dbReference type="RefSeq" id="WP_074958426.1">
    <property type="nucleotide sequence ID" value="NZ_BJXR01000050.1"/>
</dbReference>
<evidence type="ECO:0000313" key="1">
    <source>
        <dbReference type="EMBL" id="SEU38731.1"/>
    </source>
</evidence>
<organism evidence="1 2">
    <name type="scientific">Myxococcus fulvus</name>
    <dbReference type="NCBI Taxonomy" id="33"/>
    <lineage>
        <taxon>Bacteria</taxon>
        <taxon>Pseudomonadati</taxon>
        <taxon>Myxococcota</taxon>
        <taxon>Myxococcia</taxon>
        <taxon>Myxococcales</taxon>
        <taxon>Cystobacterineae</taxon>
        <taxon>Myxococcaceae</taxon>
        <taxon>Myxococcus</taxon>
    </lineage>
</organism>
<sequence length="451" mass="50319">MPCIWCDRGTCIIPGHAVVREYDVGEPDDLPPLVDDDGQAPEPIPIFDLSGQSLQRLFPRPPPPRPLPEPLLRPPAYTRFWDLHLTDHHGWYDFCLNILPEVHYQERKNANRPGWRPGDGRIRVSWRIARDFRASLRAQISALQRMVEFCQARQGEIVGLGNAPARRLTAYLQDEFANEVGRLEALPQQPEVKKQFSVFTLAIADAQRLLQSCWRNPQARAAEFGVIRSRLDPALDQLREYRNELTRLEGRLEDYDPDDDDAPASSYFATIISMQDIARQLPSGLGGSMVQWVTDPLHRGKLRVSSHGDGRGNLFMEGDSVRGALVGDWLYANGLEPERQPDGQRQDRAGVKGERGLLTINLSICMGGLGYDAESSTPIFGALQVAEQYTRPALGSAVDQLVRRLAHHGVHGIEVTGSNLVVRDEGGRLGEVEGDGWTLLAHSARKIRAIS</sequence>
<name>A0ABY1CWC7_MYXFU</name>
<comment type="caution">
    <text evidence="1">The sequence shown here is derived from an EMBL/GenBank/DDBJ whole genome shotgun (WGS) entry which is preliminary data.</text>
</comment>
<dbReference type="Proteomes" id="UP000183760">
    <property type="component" value="Unassembled WGS sequence"/>
</dbReference>
<accession>A0ABY1CWC7</accession>
<evidence type="ECO:0000313" key="2">
    <source>
        <dbReference type="Proteomes" id="UP000183760"/>
    </source>
</evidence>
<keyword evidence="2" id="KW-1185">Reference proteome</keyword>
<protein>
    <submittedName>
        <fullName evidence="1">Uncharacterized protein</fullName>
    </submittedName>
</protein>
<gene>
    <name evidence="1" type="ORF">SAMN05443572_113177</name>
</gene>